<dbReference type="Pfam" id="PF12697">
    <property type="entry name" value="Abhydrolase_6"/>
    <property type="match status" value="1"/>
</dbReference>
<dbReference type="InterPro" id="IPR029058">
    <property type="entry name" value="AB_hydrolase_fold"/>
</dbReference>
<reference evidence="3" key="1">
    <citation type="submission" date="2023-06" db="EMBL/GenBank/DDBJ databases">
        <title>Genome-scale phylogeny and comparative genomics of the fungal order Sordariales.</title>
        <authorList>
            <consortium name="Lawrence Berkeley National Laboratory"/>
            <person name="Hensen N."/>
            <person name="Bonometti L."/>
            <person name="Westerberg I."/>
            <person name="Brannstrom I.O."/>
            <person name="Guillou S."/>
            <person name="Cros-Aarteil S."/>
            <person name="Calhoun S."/>
            <person name="Haridas S."/>
            <person name="Kuo A."/>
            <person name="Mondo S."/>
            <person name="Pangilinan J."/>
            <person name="Riley R."/>
            <person name="LaButti K."/>
            <person name="Andreopoulos B."/>
            <person name="Lipzen A."/>
            <person name="Chen C."/>
            <person name="Yanf M."/>
            <person name="Daum C."/>
            <person name="Ng V."/>
            <person name="Clum A."/>
            <person name="Steindorff A."/>
            <person name="Ohm R."/>
            <person name="Martin F."/>
            <person name="Silar P."/>
            <person name="Natvig D."/>
            <person name="Lalanne C."/>
            <person name="Gautier V."/>
            <person name="Ament-velasquez S.L."/>
            <person name="Kruys A."/>
            <person name="Hutchinson M.I."/>
            <person name="Powell A.J."/>
            <person name="Barry K."/>
            <person name="Miller A.N."/>
            <person name="Grigoriev I.V."/>
            <person name="Debuchy R."/>
            <person name="Gladieux P."/>
            <person name="Thoren M.H."/>
            <person name="Johannesson H."/>
        </authorList>
    </citation>
    <scope>NUCLEOTIDE SEQUENCE</scope>
    <source>
        <strain evidence="3">SMH3391-2</strain>
    </source>
</reference>
<dbReference type="PANTHER" id="PTHR37017:SF11">
    <property type="entry name" value="ESTERASE_LIPASE_THIOESTERASE DOMAIN-CONTAINING PROTEIN"/>
    <property type="match status" value="1"/>
</dbReference>
<dbReference type="AlphaFoldDB" id="A0AA39X193"/>
<dbReference type="Gene3D" id="3.40.50.1820">
    <property type="entry name" value="alpha/beta hydrolase"/>
    <property type="match status" value="1"/>
</dbReference>
<feature type="domain" description="AB hydrolase-1" evidence="2">
    <location>
        <begin position="9"/>
        <end position="254"/>
    </location>
</feature>
<sequence>MSTLPPIAILIVPGSFTYPDLYNPITDPITARGYEIKTIALRSAGPAPGQPRENNSSSPPTLYDDAAYISAEIEKLADQGKHVILIGHSYGGAAASESVRGLRLDERRKQGKPGGIARLAYITSLVPAVGRSAAEVMQDTSNGGMMVPDENGWLHFPSHAETAAISFSDLPPDEGIAWVGRFSLHSAAAFGTPLTHAGYTDVPVEYLICELDRAIPAKVQRDGIALIEQVSGRKVRVASIQAGHVPMASKLEETIEWFVGLVERTRTGDV</sequence>
<organism evidence="3 4">
    <name type="scientific">Bombardia bombarda</name>
    <dbReference type="NCBI Taxonomy" id="252184"/>
    <lineage>
        <taxon>Eukaryota</taxon>
        <taxon>Fungi</taxon>
        <taxon>Dikarya</taxon>
        <taxon>Ascomycota</taxon>
        <taxon>Pezizomycotina</taxon>
        <taxon>Sordariomycetes</taxon>
        <taxon>Sordariomycetidae</taxon>
        <taxon>Sordariales</taxon>
        <taxon>Lasiosphaeriaceae</taxon>
        <taxon>Bombardia</taxon>
    </lineage>
</organism>
<protein>
    <submittedName>
        <fullName evidence="3">Alpha/beta hydrolase fold-1</fullName>
    </submittedName>
</protein>
<proteinExistence type="predicted"/>
<feature type="region of interest" description="Disordered" evidence="1">
    <location>
        <begin position="42"/>
        <end position="61"/>
    </location>
</feature>
<dbReference type="EMBL" id="JAULSR010000003">
    <property type="protein sequence ID" value="KAK0625398.1"/>
    <property type="molecule type" value="Genomic_DNA"/>
</dbReference>
<evidence type="ECO:0000313" key="3">
    <source>
        <dbReference type="EMBL" id="KAK0625398.1"/>
    </source>
</evidence>
<name>A0AA39X193_9PEZI</name>
<accession>A0AA39X193</accession>
<dbReference type="Proteomes" id="UP001174934">
    <property type="component" value="Unassembled WGS sequence"/>
</dbReference>
<dbReference type="GO" id="GO:0016787">
    <property type="term" value="F:hydrolase activity"/>
    <property type="evidence" value="ECO:0007669"/>
    <property type="project" value="UniProtKB-KW"/>
</dbReference>
<dbReference type="SUPFAM" id="SSF53474">
    <property type="entry name" value="alpha/beta-Hydrolases"/>
    <property type="match status" value="1"/>
</dbReference>
<dbReference type="InterPro" id="IPR000073">
    <property type="entry name" value="AB_hydrolase_1"/>
</dbReference>
<evidence type="ECO:0000259" key="2">
    <source>
        <dbReference type="Pfam" id="PF12697"/>
    </source>
</evidence>
<keyword evidence="3" id="KW-0378">Hydrolase</keyword>
<dbReference type="InterPro" id="IPR052897">
    <property type="entry name" value="Sec-Metab_Biosynth_Hydrolase"/>
</dbReference>
<comment type="caution">
    <text evidence="3">The sequence shown here is derived from an EMBL/GenBank/DDBJ whole genome shotgun (WGS) entry which is preliminary data.</text>
</comment>
<keyword evidence="4" id="KW-1185">Reference proteome</keyword>
<evidence type="ECO:0000256" key="1">
    <source>
        <dbReference type="SAM" id="MobiDB-lite"/>
    </source>
</evidence>
<dbReference type="PANTHER" id="PTHR37017">
    <property type="entry name" value="AB HYDROLASE-1 DOMAIN-CONTAINING PROTEIN-RELATED"/>
    <property type="match status" value="1"/>
</dbReference>
<evidence type="ECO:0000313" key="4">
    <source>
        <dbReference type="Proteomes" id="UP001174934"/>
    </source>
</evidence>
<gene>
    <name evidence="3" type="ORF">B0T17DRAFT_640171</name>
</gene>